<evidence type="ECO:0000256" key="3">
    <source>
        <dbReference type="ARBA" id="ARBA00022448"/>
    </source>
</evidence>
<comment type="subcellular location">
    <subcellularLocation>
        <location evidence="1">Cell membrane</location>
        <topology evidence="1">Multi-pass membrane protein</topology>
    </subcellularLocation>
</comment>
<feature type="transmembrane region" description="Helical" evidence="9">
    <location>
        <begin position="129"/>
        <end position="147"/>
    </location>
</feature>
<keyword evidence="5 8" id="KW-0812">Transmembrane</keyword>
<keyword evidence="3 8" id="KW-0813">Transport</keyword>
<evidence type="ECO:0000256" key="1">
    <source>
        <dbReference type="ARBA" id="ARBA00004651"/>
    </source>
</evidence>
<dbReference type="PROSITE" id="PS51257">
    <property type="entry name" value="PROKAR_LIPOPROTEIN"/>
    <property type="match status" value="1"/>
</dbReference>
<dbReference type="Proteomes" id="UP000306229">
    <property type="component" value="Chromosome"/>
</dbReference>
<gene>
    <name evidence="10" type="primary">aqpZ</name>
    <name evidence="10" type="ORF">FF125_05895</name>
</gene>
<dbReference type="RefSeq" id="WP_138948902.1">
    <property type="nucleotide sequence ID" value="NZ_CP040749.1"/>
</dbReference>
<dbReference type="SUPFAM" id="SSF81338">
    <property type="entry name" value="Aquaporin-like"/>
    <property type="match status" value="1"/>
</dbReference>
<evidence type="ECO:0000313" key="10">
    <source>
        <dbReference type="EMBL" id="QCX37988.1"/>
    </source>
</evidence>
<keyword evidence="7 9" id="KW-0472">Membrane</keyword>
<dbReference type="InterPro" id="IPR034294">
    <property type="entry name" value="Aquaporin_transptr"/>
</dbReference>
<evidence type="ECO:0000256" key="4">
    <source>
        <dbReference type="ARBA" id="ARBA00022475"/>
    </source>
</evidence>
<dbReference type="InterPro" id="IPR023271">
    <property type="entry name" value="Aquaporin-like"/>
</dbReference>
<proteinExistence type="inferred from homology"/>
<dbReference type="PRINTS" id="PR00783">
    <property type="entry name" value="MINTRINSICP"/>
</dbReference>
<dbReference type="PROSITE" id="PS00221">
    <property type="entry name" value="MIP"/>
    <property type="match status" value="1"/>
</dbReference>
<dbReference type="InterPro" id="IPR000425">
    <property type="entry name" value="MIP"/>
</dbReference>
<dbReference type="Pfam" id="PF00230">
    <property type="entry name" value="MIP"/>
    <property type="match status" value="1"/>
</dbReference>
<evidence type="ECO:0000256" key="7">
    <source>
        <dbReference type="ARBA" id="ARBA00023136"/>
    </source>
</evidence>
<dbReference type="Gene3D" id="1.20.1080.10">
    <property type="entry name" value="Glycerol uptake facilitator protein"/>
    <property type="match status" value="1"/>
</dbReference>
<dbReference type="KEGG" id="fbe:FF125_05895"/>
<evidence type="ECO:0000256" key="5">
    <source>
        <dbReference type="ARBA" id="ARBA00022692"/>
    </source>
</evidence>
<accession>A0A5B7TNP5</accession>
<keyword evidence="4" id="KW-1003">Cell membrane</keyword>
<comment type="similarity">
    <text evidence="2 8">Belongs to the MIP/aquaporin (TC 1.A.8) family.</text>
</comment>
<feature type="transmembrane region" description="Helical" evidence="9">
    <location>
        <begin position="159"/>
        <end position="180"/>
    </location>
</feature>
<evidence type="ECO:0000256" key="9">
    <source>
        <dbReference type="SAM" id="Phobius"/>
    </source>
</evidence>
<organism evidence="10 11">
    <name type="scientific">Aureibaculum algae</name>
    <dbReference type="NCBI Taxonomy" id="2584122"/>
    <lineage>
        <taxon>Bacteria</taxon>
        <taxon>Pseudomonadati</taxon>
        <taxon>Bacteroidota</taxon>
        <taxon>Flavobacteriia</taxon>
        <taxon>Flavobacteriales</taxon>
        <taxon>Flavobacteriaceae</taxon>
        <taxon>Aureibaculum</taxon>
    </lineage>
</organism>
<keyword evidence="6 9" id="KW-1133">Transmembrane helix</keyword>
<dbReference type="GO" id="GO:0015250">
    <property type="term" value="F:water channel activity"/>
    <property type="evidence" value="ECO:0007669"/>
    <property type="project" value="TreeGrafter"/>
</dbReference>
<evidence type="ECO:0000256" key="2">
    <source>
        <dbReference type="ARBA" id="ARBA00006175"/>
    </source>
</evidence>
<keyword evidence="11" id="KW-1185">Reference proteome</keyword>
<evidence type="ECO:0000256" key="8">
    <source>
        <dbReference type="RuleBase" id="RU000477"/>
    </source>
</evidence>
<reference evidence="10 11" key="1">
    <citation type="submission" date="2019-05" db="EMBL/GenBank/DDBJ databases">
        <title>Algicella ahnfeltiae gen. nov., sp. nov., a novel marine bacterium of the family Flavobacteriaceae isolated from a red alga.</title>
        <authorList>
            <person name="Nedashkovskaya O.I."/>
            <person name="Kukhlevskiy A.D."/>
            <person name="Kim S.-G."/>
            <person name="Zhukova N.V."/>
            <person name="Mikhailov V.V."/>
        </authorList>
    </citation>
    <scope>NUCLEOTIDE SEQUENCE [LARGE SCALE GENOMIC DNA]</scope>
    <source>
        <strain evidence="10 11">10Alg115</strain>
    </source>
</reference>
<sequence length="225" mass="22994">MKNYLAEMFGTFVLVFIGCGSAVISGGDVGFLGIAFAFGIAVLAMVYAIGPVSGCHINPAITVGMLFAGKINAKDAGGYIIFQIIGAILGAGVLFLIAGGHADYDIAINGLGQNGYGTGSPNGYNMQSAFIAEVVLTAIFLLVIFGVTHKDANVKFAGIAIGLALTMIHIVGIPISGTSVNPARSIGPALFVQGLALTQLWLFIVAPIIGGILGALIWKIIKPVG</sequence>
<feature type="transmembrane region" description="Helical" evidence="9">
    <location>
        <begin position="200"/>
        <end position="221"/>
    </location>
</feature>
<dbReference type="CDD" id="cd00333">
    <property type="entry name" value="MIP"/>
    <property type="match status" value="1"/>
</dbReference>
<protein>
    <submittedName>
        <fullName evidence="10">Aquaporin Z</fullName>
    </submittedName>
</protein>
<feature type="transmembrane region" description="Helical" evidence="9">
    <location>
        <begin position="32"/>
        <end position="55"/>
    </location>
</feature>
<dbReference type="AlphaFoldDB" id="A0A5B7TNP5"/>
<dbReference type="EMBL" id="CP040749">
    <property type="protein sequence ID" value="QCX37988.1"/>
    <property type="molecule type" value="Genomic_DNA"/>
</dbReference>
<dbReference type="InterPro" id="IPR022357">
    <property type="entry name" value="MIP_CS"/>
</dbReference>
<dbReference type="GO" id="GO:0005886">
    <property type="term" value="C:plasma membrane"/>
    <property type="evidence" value="ECO:0007669"/>
    <property type="project" value="UniProtKB-SubCell"/>
</dbReference>
<evidence type="ECO:0000256" key="6">
    <source>
        <dbReference type="ARBA" id="ARBA00022989"/>
    </source>
</evidence>
<name>A0A5B7TNP5_9FLAO</name>
<dbReference type="NCBIfam" id="NF003838">
    <property type="entry name" value="PRK05420.1"/>
    <property type="match status" value="1"/>
</dbReference>
<feature type="transmembrane region" description="Helical" evidence="9">
    <location>
        <begin position="76"/>
        <end position="98"/>
    </location>
</feature>
<dbReference type="OrthoDB" id="9807293at2"/>
<dbReference type="PANTHER" id="PTHR19139:SF199">
    <property type="entry name" value="MIP17260P"/>
    <property type="match status" value="1"/>
</dbReference>
<evidence type="ECO:0000313" key="11">
    <source>
        <dbReference type="Proteomes" id="UP000306229"/>
    </source>
</evidence>
<dbReference type="PANTHER" id="PTHR19139">
    <property type="entry name" value="AQUAPORIN TRANSPORTER"/>
    <property type="match status" value="1"/>
</dbReference>
<dbReference type="NCBIfam" id="TIGR00861">
    <property type="entry name" value="MIP"/>
    <property type="match status" value="1"/>
</dbReference>